<dbReference type="Pfam" id="PF00076">
    <property type="entry name" value="RRM_1"/>
    <property type="match status" value="1"/>
</dbReference>
<dbReference type="InterPro" id="IPR012677">
    <property type="entry name" value="Nucleotide-bd_a/b_plait_sf"/>
</dbReference>
<comment type="caution">
    <text evidence="4">The sequence shown here is derived from an EMBL/GenBank/DDBJ whole genome shotgun (WGS) entry which is preliminary data.</text>
</comment>
<dbReference type="InterPro" id="IPR050502">
    <property type="entry name" value="Euk_RNA-bind_prot"/>
</dbReference>
<evidence type="ECO:0000313" key="5">
    <source>
        <dbReference type="Proteomes" id="UP000293925"/>
    </source>
</evidence>
<reference evidence="4 5" key="1">
    <citation type="submission" date="2019-02" db="EMBL/GenBank/DDBJ databases">
        <title>Pedobacter sp. RP-3-21 sp. nov., isolated from Arctic soil.</title>
        <authorList>
            <person name="Dahal R.H."/>
        </authorList>
    </citation>
    <scope>NUCLEOTIDE SEQUENCE [LARGE SCALE GENOMIC DNA]</scope>
    <source>
        <strain evidence="4 5">RP-3-21</strain>
    </source>
</reference>
<name>A0A4R0PGK9_9SPHI</name>
<gene>
    <name evidence="4" type="ORF">EZ456_22515</name>
</gene>
<keyword evidence="5" id="KW-1185">Reference proteome</keyword>
<protein>
    <submittedName>
        <fullName evidence="4">RNA-binding protein</fullName>
    </submittedName>
</protein>
<organism evidence="4 5">
    <name type="scientific">Pedobacter psychrodurus</name>
    <dbReference type="NCBI Taxonomy" id="2530456"/>
    <lineage>
        <taxon>Bacteria</taxon>
        <taxon>Pseudomonadati</taxon>
        <taxon>Bacteroidota</taxon>
        <taxon>Sphingobacteriia</taxon>
        <taxon>Sphingobacteriales</taxon>
        <taxon>Sphingobacteriaceae</taxon>
        <taxon>Pedobacter</taxon>
    </lineage>
</organism>
<evidence type="ECO:0000313" key="4">
    <source>
        <dbReference type="EMBL" id="TCD17801.1"/>
    </source>
</evidence>
<accession>A0A4R0PGK9</accession>
<dbReference type="SUPFAM" id="SSF54928">
    <property type="entry name" value="RNA-binding domain, RBD"/>
    <property type="match status" value="1"/>
</dbReference>
<keyword evidence="1" id="KW-0694">RNA-binding</keyword>
<dbReference type="Proteomes" id="UP000293925">
    <property type="component" value="Unassembled WGS sequence"/>
</dbReference>
<dbReference type="AlphaFoldDB" id="A0A4R0PGK9"/>
<evidence type="ECO:0000259" key="3">
    <source>
        <dbReference type="PROSITE" id="PS50102"/>
    </source>
</evidence>
<dbReference type="Gene3D" id="3.30.70.330">
    <property type="match status" value="1"/>
</dbReference>
<dbReference type="PANTHER" id="PTHR48025">
    <property type="entry name" value="OS02G0815200 PROTEIN"/>
    <property type="match status" value="1"/>
</dbReference>
<dbReference type="InterPro" id="IPR000504">
    <property type="entry name" value="RRM_dom"/>
</dbReference>
<dbReference type="OrthoDB" id="797376at2"/>
<feature type="region of interest" description="Disordered" evidence="2">
    <location>
        <begin position="89"/>
        <end position="112"/>
    </location>
</feature>
<evidence type="ECO:0000256" key="2">
    <source>
        <dbReference type="SAM" id="MobiDB-lite"/>
    </source>
</evidence>
<dbReference type="InterPro" id="IPR035979">
    <property type="entry name" value="RBD_domain_sf"/>
</dbReference>
<dbReference type="SMART" id="SM00360">
    <property type="entry name" value="RRM"/>
    <property type="match status" value="1"/>
</dbReference>
<evidence type="ECO:0000256" key="1">
    <source>
        <dbReference type="ARBA" id="ARBA00022884"/>
    </source>
</evidence>
<dbReference type="EMBL" id="SJSO01000028">
    <property type="protein sequence ID" value="TCD17801.1"/>
    <property type="molecule type" value="Genomic_DNA"/>
</dbReference>
<dbReference type="PROSITE" id="PS50102">
    <property type="entry name" value="RRM"/>
    <property type="match status" value="1"/>
</dbReference>
<proteinExistence type="predicted"/>
<dbReference type="PANTHER" id="PTHR48025:SF1">
    <property type="entry name" value="RRM DOMAIN-CONTAINING PROTEIN"/>
    <property type="match status" value="1"/>
</dbReference>
<feature type="domain" description="RRM" evidence="3">
    <location>
        <begin position="10"/>
        <end position="88"/>
    </location>
</feature>
<sequence length="112" mass="12521">MFSQIKELMVKIFIGGLPDNIQEMDLAILVSLHGRVETIKIVRDRATGKCKGYAFLEIYSLPDAKNIVSTLNGETFKGNVITVKISEEESGVQAAKPKSNQPFKSKRPRLQR</sequence>
<dbReference type="GO" id="GO:0003729">
    <property type="term" value="F:mRNA binding"/>
    <property type="evidence" value="ECO:0007669"/>
    <property type="project" value="TreeGrafter"/>
</dbReference>